<sequence>MTHIPGKRLPRPGAVLAAVTALVATLGLGLAGEAKAAAGRAATPAKTVGPFDDDRPHGFASLAGGTTGGAGGRVVTVTDQASLARR</sequence>
<proteinExistence type="predicted"/>
<dbReference type="Gene3D" id="2.160.20.10">
    <property type="entry name" value="Single-stranded right-handed beta-helix, Pectin lyase-like"/>
    <property type="match status" value="1"/>
</dbReference>
<comment type="caution">
    <text evidence="1">The sequence shown here is derived from an EMBL/GenBank/DDBJ whole genome shotgun (WGS) entry which is preliminary data.</text>
</comment>
<dbReference type="RefSeq" id="WP_344345109.1">
    <property type="nucleotide sequence ID" value="NZ_BAAASM010000001.1"/>
</dbReference>
<name>A0ABW0WT81_STRNO</name>
<evidence type="ECO:0000313" key="2">
    <source>
        <dbReference type="Proteomes" id="UP001596065"/>
    </source>
</evidence>
<dbReference type="Proteomes" id="UP001596065">
    <property type="component" value="Unassembled WGS sequence"/>
</dbReference>
<dbReference type="EMBL" id="JBHSOE010000082">
    <property type="protein sequence ID" value="MFC5660034.1"/>
    <property type="molecule type" value="Genomic_DNA"/>
</dbReference>
<evidence type="ECO:0000313" key="1">
    <source>
        <dbReference type="EMBL" id="MFC5660034.1"/>
    </source>
</evidence>
<keyword evidence="2" id="KW-1185">Reference proteome</keyword>
<dbReference type="SUPFAM" id="SSF51126">
    <property type="entry name" value="Pectin lyase-like"/>
    <property type="match status" value="1"/>
</dbReference>
<dbReference type="InterPro" id="IPR012334">
    <property type="entry name" value="Pectin_lyas_fold"/>
</dbReference>
<protein>
    <submittedName>
        <fullName evidence="1">Uncharacterized protein</fullName>
    </submittedName>
</protein>
<accession>A0ABW0WT81</accession>
<gene>
    <name evidence="1" type="ORF">ACFP3J_31765</name>
</gene>
<dbReference type="InterPro" id="IPR011050">
    <property type="entry name" value="Pectin_lyase_fold/virulence"/>
</dbReference>
<reference evidence="2" key="1">
    <citation type="journal article" date="2019" name="Int. J. Syst. Evol. Microbiol.">
        <title>The Global Catalogue of Microorganisms (GCM) 10K type strain sequencing project: providing services to taxonomists for standard genome sequencing and annotation.</title>
        <authorList>
            <consortium name="The Broad Institute Genomics Platform"/>
            <consortium name="The Broad Institute Genome Sequencing Center for Infectious Disease"/>
            <person name="Wu L."/>
            <person name="Ma J."/>
        </authorList>
    </citation>
    <scope>NUCLEOTIDE SEQUENCE [LARGE SCALE GENOMIC DNA]</scope>
    <source>
        <strain evidence="2">KCTC 5701</strain>
    </source>
</reference>
<organism evidence="1 2">
    <name type="scientific">Streptomyces nogalater</name>
    <dbReference type="NCBI Taxonomy" id="38314"/>
    <lineage>
        <taxon>Bacteria</taxon>
        <taxon>Bacillati</taxon>
        <taxon>Actinomycetota</taxon>
        <taxon>Actinomycetes</taxon>
        <taxon>Kitasatosporales</taxon>
        <taxon>Streptomycetaceae</taxon>
        <taxon>Streptomyces</taxon>
    </lineage>
</organism>